<organism evidence="2 3">
    <name type="scientific">Gandjariella thermophila</name>
    <dbReference type="NCBI Taxonomy" id="1931992"/>
    <lineage>
        <taxon>Bacteria</taxon>
        <taxon>Bacillati</taxon>
        <taxon>Actinomycetota</taxon>
        <taxon>Actinomycetes</taxon>
        <taxon>Pseudonocardiales</taxon>
        <taxon>Pseudonocardiaceae</taxon>
        <taxon>Gandjariella</taxon>
    </lineage>
</organism>
<dbReference type="EMBL" id="BJFL01000009">
    <property type="protein sequence ID" value="GDY30769.1"/>
    <property type="molecule type" value="Genomic_DNA"/>
</dbReference>
<sequence length="544" mass="56859">MLTVAAAAATVVGLRMRAGTGCSGDLPVPVAVAPDMEQVVRQIAADYERGQPTAAGRCVRIQVTPRNAAEVAASLPNGEPNPPVMWIPDSSLWAQQAEQAVSGQGNAAPRLEVRSSLVSTPLVVAGTEATVRPLGWPNSPVSWRRLIDPATQVLISDPNSSTEGLATLAVLAGLTGSTDGSPTATLVGALLKLAHPSVLSVQDAFGRVQANGTGSPLFTATEQAVFAHDRQLGRREVVAVYPQEGTIDLDHPVVRLARPGEPAGTDEAVNAFEAALRTPAALQQFTEAGFRGPDGTAPADWTDSNGVRREAPRLLPIPTPAAAAQLLKVWSVINVDARMITVFDVSSSMRARIAGGPSLIELTRDAALAALSLQPDSSNIGLWAFSSQQSPPNGWTELQPVNPLARPVGDGTQRDALKQGLAALPGMVGGNSRLRAATLAAYRAALADYDPTKVNSVVLFTDGIDGDGQGDMDLDALVQTLRREFDPNRLVVIVPVAIGPDADMDALNQIAAATGGKAYQAATPSDMSKVLFNALVERQCRPHC</sequence>
<dbReference type="PROSITE" id="PS50234">
    <property type="entry name" value="VWFA"/>
    <property type="match status" value="1"/>
</dbReference>
<feature type="domain" description="VWFA" evidence="1">
    <location>
        <begin position="338"/>
        <end position="535"/>
    </location>
</feature>
<evidence type="ECO:0000313" key="2">
    <source>
        <dbReference type="EMBL" id="GDY30769.1"/>
    </source>
</evidence>
<keyword evidence="3" id="KW-1185">Reference proteome</keyword>
<dbReference type="SUPFAM" id="SSF53850">
    <property type="entry name" value="Periplasmic binding protein-like II"/>
    <property type="match status" value="1"/>
</dbReference>
<accession>A0A4D4J8L8</accession>
<proteinExistence type="predicted"/>
<comment type="caution">
    <text evidence="2">The sequence shown here is derived from an EMBL/GenBank/DDBJ whole genome shotgun (WGS) entry which is preliminary data.</text>
</comment>
<dbReference type="Gene3D" id="3.40.50.410">
    <property type="entry name" value="von Willebrand factor, type A domain"/>
    <property type="match status" value="1"/>
</dbReference>
<dbReference type="AlphaFoldDB" id="A0A4D4J8L8"/>
<reference evidence="3" key="1">
    <citation type="submission" date="2019-04" db="EMBL/GenBank/DDBJ databases">
        <title>Draft genome sequence of Pseudonocardiaceae bacterium SL3-2-4.</title>
        <authorList>
            <person name="Ningsih F."/>
            <person name="Yokota A."/>
            <person name="Sakai Y."/>
            <person name="Nanatani K."/>
            <person name="Yabe S."/>
            <person name="Oetari A."/>
            <person name="Sjamsuridzal W."/>
        </authorList>
    </citation>
    <scope>NUCLEOTIDE SEQUENCE [LARGE SCALE GENOMIC DNA]</scope>
    <source>
        <strain evidence="3">SL3-2-4</strain>
    </source>
</reference>
<name>A0A4D4J8L8_9PSEU</name>
<dbReference type="InterPro" id="IPR036465">
    <property type="entry name" value="vWFA_dom_sf"/>
</dbReference>
<dbReference type="Proteomes" id="UP000298860">
    <property type="component" value="Unassembled WGS sequence"/>
</dbReference>
<dbReference type="Pfam" id="PF13531">
    <property type="entry name" value="SBP_bac_11"/>
    <property type="match status" value="1"/>
</dbReference>
<protein>
    <recommendedName>
        <fullName evidence="1">VWFA domain-containing protein</fullName>
    </recommendedName>
</protein>
<dbReference type="SMART" id="SM00327">
    <property type="entry name" value="VWA"/>
    <property type="match status" value="1"/>
</dbReference>
<dbReference type="Pfam" id="PF00092">
    <property type="entry name" value="VWA"/>
    <property type="match status" value="1"/>
</dbReference>
<dbReference type="InterPro" id="IPR002035">
    <property type="entry name" value="VWF_A"/>
</dbReference>
<evidence type="ECO:0000313" key="3">
    <source>
        <dbReference type="Proteomes" id="UP000298860"/>
    </source>
</evidence>
<dbReference type="Gene3D" id="3.40.190.10">
    <property type="entry name" value="Periplasmic binding protein-like II"/>
    <property type="match status" value="1"/>
</dbReference>
<evidence type="ECO:0000259" key="1">
    <source>
        <dbReference type="PROSITE" id="PS50234"/>
    </source>
</evidence>
<dbReference type="SUPFAM" id="SSF53300">
    <property type="entry name" value="vWA-like"/>
    <property type="match status" value="1"/>
</dbReference>
<gene>
    <name evidence="2" type="ORF">GTS_24020</name>
</gene>